<protein>
    <submittedName>
        <fullName evidence="2">Type II toxin-antitoxin system RelE/ParE family toxin</fullName>
    </submittedName>
</protein>
<keyword evidence="1" id="KW-1277">Toxin-antitoxin system</keyword>
<organism evidence="2">
    <name type="scientific">Salmonella montevideo</name>
    <dbReference type="NCBI Taxonomy" id="115981"/>
    <lineage>
        <taxon>Bacteria</taxon>
        <taxon>Pseudomonadati</taxon>
        <taxon>Pseudomonadota</taxon>
        <taxon>Gammaproteobacteria</taxon>
        <taxon>Enterobacterales</taxon>
        <taxon>Enterobacteriaceae</taxon>
        <taxon>Salmonella</taxon>
    </lineage>
</organism>
<sequence length="77" mass="8872">MRVVKLTPKAEDDLEAIWHYGRQHFGEAQADKYTDNLSAIFQLQGDSHIGIHRPEMGRGYCCIRYCSLPGHYALTYK</sequence>
<evidence type="ECO:0000256" key="1">
    <source>
        <dbReference type="ARBA" id="ARBA00022649"/>
    </source>
</evidence>
<evidence type="ECO:0000313" key="2">
    <source>
        <dbReference type="EMBL" id="ECV9758963.1"/>
    </source>
</evidence>
<dbReference type="AlphaFoldDB" id="A0A612C744"/>
<gene>
    <name evidence="2" type="ORF">AHY82_23015</name>
</gene>
<name>A0A612C744_SALMO</name>
<accession>A0A612C744</accession>
<dbReference type="EMBL" id="AAKUXP010000041">
    <property type="protein sequence ID" value="ECV9758963.1"/>
    <property type="molecule type" value="Genomic_DNA"/>
</dbReference>
<proteinExistence type="predicted"/>
<dbReference type="InterPro" id="IPR035093">
    <property type="entry name" value="RelE/ParE_toxin_dom_sf"/>
</dbReference>
<dbReference type="InterPro" id="IPR007712">
    <property type="entry name" value="RelE/ParE_toxin"/>
</dbReference>
<dbReference type="Pfam" id="PF05016">
    <property type="entry name" value="ParE_toxin"/>
    <property type="match status" value="1"/>
</dbReference>
<reference evidence="2" key="1">
    <citation type="submission" date="2019-09" db="EMBL/GenBank/DDBJ databases">
        <authorList>
            <consortium name="GenomeTrakr network: Whole genome sequencing for foodborne pathogen traceback"/>
        </authorList>
    </citation>
    <scope>NUCLEOTIDE SEQUENCE</scope>
    <source>
        <strain evidence="2">FDA00001465</strain>
    </source>
</reference>
<dbReference type="Gene3D" id="3.30.2310.20">
    <property type="entry name" value="RelE-like"/>
    <property type="match status" value="1"/>
</dbReference>
<comment type="caution">
    <text evidence="2">The sequence shown here is derived from an EMBL/GenBank/DDBJ whole genome shotgun (WGS) entry which is preliminary data.</text>
</comment>